<dbReference type="InterPro" id="IPR016164">
    <property type="entry name" value="FAD-linked_Oxase-like_C"/>
</dbReference>
<evidence type="ECO:0000259" key="8">
    <source>
        <dbReference type="PROSITE" id="PS51387"/>
    </source>
</evidence>
<dbReference type="InterPro" id="IPR016171">
    <property type="entry name" value="Vanillyl_alc_oxidase_C-sub2"/>
</dbReference>
<dbReference type="Gene3D" id="3.30.70.2740">
    <property type="match status" value="1"/>
</dbReference>
<keyword evidence="5" id="KW-0809">Transit peptide</keyword>
<sequence>MSFSKTLEETAAAVARLLPALQAIFGERAVTSAAVRAHHSHGEGLPDPGQPDVVLFPLSTEEVAATMKLCHEAEVPVIAFGTGTSMEGHVAAIHGGVCIDLSRMDRILEVSPEALDCRVQAGVTREQLNAHLRSSGLFFAVDPGANASLGGMAATRASGTAAVRYGTMREAVMGLTVVTPDGRIIRTGTRARKSSSGLDLTRLYVGSEGLLGIICEVQLRLFGLPEHVVAAVCQFDSLRAAVDTVIAALQLAVPVARIELLDDAQMDACIRYSRLEEFEARPTLFIEFHGSEAAVAEQVATLEALSADHGGSGFRYAHKPEERTRLWKARHSCYHANLAMHPGWSSMGTDACVPISALAECIMETQADIAASGLYAPIVGHVGDGNFHLGIIYDDADPTARAAAEALAERVALRAIRLGGTCTGEHGVGLHRMQQIEVEHGTAIEVMREIKRALDPRGILNPGKMLRMEPAASDVPRGG</sequence>
<dbReference type="SUPFAM" id="SSF55103">
    <property type="entry name" value="FAD-linked oxidases, C-terminal domain"/>
    <property type="match status" value="1"/>
</dbReference>
<evidence type="ECO:0000313" key="10">
    <source>
        <dbReference type="Proteomes" id="UP000249135"/>
    </source>
</evidence>
<name>A0A2W5S0U1_VARPD</name>
<evidence type="ECO:0000256" key="7">
    <source>
        <dbReference type="ARBA" id="ARBA00038897"/>
    </source>
</evidence>
<dbReference type="InterPro" id="IPR004113">
    <property type="entry name" value="FAD-bd_oxidored_4_C"/>
</dbReference>
<accession>A0A2W5S0U1</accession>
<dbReference type="PANTHER" id="PTHR11748">
    <property type="entry name" value="D-LACTATE DEHYDROGENASE"/>
    <property type="match status" value="1"/>
</dbReference>
<dbReference type="SUPFAM" id="SSF56176">
    <property type="entry name" value="FAD-binding/transporter-associated domain-like"/>
    <property type="match status" value="1"/>
</dbReference>
<reference evidence="9 10" key="1">
    <citation type="submission" date="2017-08" db="EMBL/GenBank/DDBJ databases">
        <title>Infants hospitalized years apart are colonized by the same room-sourced microbial strains.</title>
        <authorList>
            <person name="Brooks B."/>
            <person name="Olm M.R."/>
            <person name="Firek B.A."/>
            <person name="Baker R."/>
            <person name="Thomas B.C."/>
            <person name="Morowitz M.J."/>
            <person name="Banfield J.F."/>
        </authorList>
    </citation>
    <scope>NUCLEOTIDE SEQUENCE [LARGE SCALE GENOMIC DNA]</scope>
    <source>
        <strain evidence="9">S2_005_003_R2_41</strain>
    </source>
</reference>
<organism evidence="9 10">
    <name type="scientific">Variovorax paradoxus</name>
    <dbReference type="NCBI Taxonomy" id="34073"/>
    <lineage>
        <taxon>Bacteria</taxon>
        <taxon>Pseudomonadati</taxon>
        <taxon>Pseudomonadota</taxon>
        <taxon>Betaproteobacteria</taxon>
        <taxon>Burkholderiales</taxon>
        <taxon>Comamonadaceae</taxon>
        <taxon>Variovorax</taxon>
    </lineage>
</organism>
<dbReference type="EMBL" id="QFPP01000314">
    <property type="protein sequence ID" value="PZQ68730.1"/>
    <property type="molecule type" value="Genomic_DNA"/>
</dbReference>
<dbReference type="InterPro" id="IPR036318">
    <property type="entry name" value="FAD-bd_PCMH-like_sf"/>
</dbReference>
<keyword evidence="4" id="KW-0274">FAD</keyword>
<dbReference type="Gene3D" id="3.30.465.10">
    <property type="match status" value="1"/>
</dbReference>
<dbReference type="GO" id="GO:0008720">
    <property type="term" value="F:D-lactate dehydrogenase (NAD+) activity"/>
    <property type="evidence" value="ECO:0007669"/>
    <property type="project" value="TreeGrafter"/>
</dbReference>
<dbReference type="Pfam" id="PF01565">
    <property type="entry name" value="FAD_binding_4"/>
    <property type="match status" value="1"/>
</dbReference>
<protein>
    <recommendedName>
        <fullName evidence="7">D-lactate dehydrogenase (cytochrome)</fullName>
        <ecNumber evidence="7">1.1.2.4</ecNumber>
    </recommendedName>
</protein>
<evidence type="ECO:0000256" key="2">
    <source>
        <dbReference type="ARBA" id="ARBA00008000"/>
    </source>
</evidence>
<evidence type="ECO:0000256" key="4">
    <source>
        <dbReference type="ARBA" id="ARBA00022827"/>
    </source>
</evidence>
<evidence type="ECO:0000256" key="3">
    <source>
        <dbReference type="ARBA" id="ARBA00022630"/>
    </source>
</evidence>
<comment type="caution">
    <text evidence="9">The sequence shown here is derived from an EMBL/GenBank/DDBJ whole genome shotgun (WGS) entry which is preliminary data.</text>
</comment>
<dbReference type="PROSITE" id="PS51387">
    <property type="entry name" value="FAD_PCMH"/>
    <property type="match status" value="1"/>
</dbReference>
<evidence type="ECO:0000256" key="1">
    <source>
        <dbReference type="ARBA" id="ARBA00001974"/>
    </source>
</evidence>
<dbReference type="InterPro" id="IPR006094">
    <property type="entry name" value="Oxid_FAD_bind_N"/>
</dbReference>
<dbReference type="GO" id="GO:0004458">
    <property type="term" value="F:D-lactate dehydrogenase (cytochrome) activity"/>
    <property type="evidence" value="ECO:0007669"/>
    <property type="project" value="UniProtKB-EC"/>
</dbReference>
<dbReference type="FunFam" id="1.10.45.10:FF:000001">
    <property type="entry name" value="D-lactate dehydrogenase mitochondrial"/>
    <property type="match status" value="1"/>
</dbReference>
<dbReference type="InterPro" id="IPR016166">
    <property type="entry name" value="FAD-bd_PCMH"/>
</dbReference>
<dbReference type="FunFam" id="3.30.465.10:FF:000016">
    <property type="entry name" value="probable D-lactate dehydrogenase, mitochondrial"/>
    <property type="match status" value="1"/>
</dbReference>
<evidence type="ECO:0000256" key="6">
    <source>
        <dbReference type="ARBA" id="ARBA00023002"/>
    </source>
</evidence>
<dbReference type="EC" id="1.1.2.4" evidence="7"/>
<dbReference type="PANTHER" id="PTHR11748:SF111">
    <property type="entry name" value="D-LACTATE DEHYDROGENASE, MITOCHONDRIAL-RELATED"/>
    <property type="match status" value="1"/>
</dbReference>
<dbReference type="FunFam" id="3.30.70.2740:FF:000001">
    <property type="entry name" value="D-lactate dehydrogenase mitochondrial"/>
    <property type="match status" value="1"/>
</dbReference>
<proteinExistence type="inferred from homology"/>
<dbReference type="InterPro" id="IPR016169">
    <property type="entry name" value="FAD-bd_PCMH_sub2"/>
</dbReference>
<dbReference type="Proteomes" id="UP000249135">
    <property type="component" value="Unassembled WGS sequence"/>
</dbReference>
<feature type="domain" description="FAD-binding PCMH-type" evidence="8">
    <location>
        <begin position="46"/>
        <end position="224"/>
    </location>
</feature>
<dbReference type="GO" id="GO:0071949">
    <property type="term" value="F:FAD binding"/>
    <property type="evidence" value="ECO:0007669"/>
    <property type="project" value="InterPro"/>
</dbReference>
<dbReference type="AlphaFoldDB" id="A0A2W5S0U1"/>
<evidence type="ECO:0000313" key="9">
    <source>
        <dbReference type="EMBL" id="PZQ68730.1"/>
    </source>
</evidence>
<keyword evidence="3" id="KW-0285">Flavoprotein</keyword>
<gene>
    <name evidence="9" type="ORF">DI563_20205</name>
</gene>
<comment type="similarity">
    <text evidence="2">Belongs to the FAD-binding oxidoreductase/transferase type 4 family.</text>
</comment>
<dbReference type="GO" id="GO:1903457">
    <property type="term" value="P:lactate catabolic process"/>
    <property type="evidence" value="ECO:0007669"/>
    <property type="project" value="TreeGrafter"/>
</dbReference>
<comment type="cofactor">
    <cofactor evidence="1">
        <name>FAD</name>
        <dbReference type="ChEBI" id="CHEBI:57692"/>
    </cofactor>
</comment>
<dbReference type="Pfam" id="PF02913">
    <property type="entry name" value="FAD-oxidase_C"/>
    <property type="match status" value="1"/>
</dbReference>
<evidence type="ECO:0000256" key="5">
    <source>
        <dbReference type="ARBA" id="ARBA00022946"/>
    </source>
</evidence>
<dbReference type="Gene3D" id="1.10.45.10">
    <property type="entry name" value="Vanillyl-alcohol Oxidase, Chain A, domain 4"/>
    <property type="match status" value="1"/>
</dbReference>
<keyword evidence="6" id="KW-0560">Oxidoreductase</keyword>